<organism evidence="2 3">
    <name type="scientific">Kingdonia uniflora</name>
    <dbReference type="NCBI Taxonomy" id="39325"/>
    <lineage>
        <taxon>Eukaryota</taxon>
        <taxon>Viridiplantae</taxon>
        <taxon>Streptophyta</taxon>
        <taxon>Embryophyta</taxon>
        <taxon>Tracheophyta</taxon>
        <taxon>Spermatophyta</taxon>
        <taxon>Magnoliopsida</taxon>
        <taxon>Ranunculales</taxon>
        <taxon>Circaeasteraceae</taxon>
        <taxon>Kingdonia</taxon>
    </lineage>
</organism>
<feature type="transmembrane region" description="Helical" evidence="1">
    <location>
        <begin position="98"/>
        <end position="117"/>
    </location>
</feature>
<evidence type="ECO:0000313" key="2">
    <source>
        <dbReference type="EMBL" id="KAF6155932.1"/>
    </source>
</evidence>
<reference evidence="2 3" key="1">
    <citation type="journal article" date="2020" name="IScience">
        <title>Genome Sequencing of the Endangered Kingdonia uniflora (Circaeasteraceae, Ranunculales) Reveals Potential Mechanisms of Evolutionary Specialization.</title>
        <authorList>
            <person name="Sun Y."/>
            <person name="Deng T."/>
            <person name="Zhang A."/>
            <person name="Moore M.J."/>
            <person name="Landis J.B."/>
            <person name="Lin N."/>
            <person name="Zhang H."/>
            <person name="Zhang X."/>
            <person name="Huang J."/>
            <person name="Zhang X."/>
            <person name="Sun H."/>
            <person name="Wang H."/>
        </authorList>
    </citation>
    <scope>NUCLEOTIDE SEQUENCE [LARGE SCALE GENOMIC DNA]</scope>
    <source>
        <strain evidence="2">TB1705</strain>
        <tissue evidence="2">Leaf</tissue>
    </source>
</reference>
<keyword evidence="3" id="KW-1185">Reference proteome</keyword>
<dbReference type="EMBL" id="JACGCM010001398">
    <property type="protein sequence ID" value="KAF6155932.1"/>
    <property type="molecule type" value="Genomic_DNA"/>
</dbReference>
<name>A0A7J7MMB7_9MAGN</name>
<dbReference type="PANTHER" id="PTHR31168:SF21">
    <property type="entry name" value="EMB|CAB89385.1"/>
    <property type="match status" value="1"/>
</dbReference>
<dbReference type="OrthoDB" id="761598at2759"/>
<dbReference type="InterPro" id="IPR006747">
    <property type="entry name" value="DUF599"/>
</dbReference>
<accession>A0A7J7MMB7</accession>
<dbReference type="Pfam" id="PF04654">
    <property type="entry name" value="DUF599"/>
    <property type="match status" value="1"/>
</dbReference>
<dbReference type="PANTHER" id="PTHR31168">
    <property type="entry name" value="OS02G0292800 PROTEIN"/>
    <property type="match status" value="1"/>
</dbReference>
<keyword evidence="1" id="KW-0812">Transmembrane</keyword>
<gene>
    <name evidence="2" type="ORF">GIB67_039263</name>
</gene>
<keyword evidence="1" id="KW-1133">Transmembrane helix</keyword>
<comment type="caution">
    <text evidence="2">The sequence shown here is derived from an EMBL/GenBank/DDBJ whole genome shotgun (WGS) entry which is preliminary data.</text>
</comment>
<feature type="transmembrane region" description="Helical" evidence="1">
    <location>
        <begin position="160"/>
        <end position="190"/>
    </location>
</feature>
<evidence type="ECO:0008006" key="4">
    <source>
        <dbReference type="Google" id="ProtNLM"/>
    </source>
</evidence>
<dbReference type="AlphaFoldDB" id="A0A7J7MMB7"/>
<feature type="transmembrane region" description="Helical" evidence="1">
    <location>
        <begin position="57"/>
        <end position="77"/>
    </location>
</feature>
<keyword evidence="1" id="KW-0472">Membrane</keyword>
<evidence type="ECO:0000313" key="3">
    <source>
        <dbReference type="Proteomes" id="UP000541444"/>
    </source>
</evidence>
<sequence>MAGYHLILLYRIMRFPQTTAIGYENHNKREWVQRMMTQVEFKDRAIALTTIASNTTAATFLASLSIAMSSLLVALIGNSNSKISRSNLIYGDRSSTTISVKYISILSCFFLAFASFVQSARYLLHANFLISTPNSDIPVKYVQLDVIKGGNFWSLGLRCYYFAITLLLWIFGPISMFVTSVILVTLLNFLDANSCPLHQYESPNQGKQMLGGKVTTINREEYEVGRANNPHNDVNYCDASS</sequence>
<evidence type="ECO:0000256" key="1">
    <source>
        <dbReference type="SAM" id="Phobius"/>
    </source>
</evidence>
<dbReference type="Proteomes" id="UP000541444">
    <property type="component" value="Unassembled WGS sequence"/>
</dbReference>
<proteinExistence type="predicted"/>
<protein>
    <recommendedName>
        <fullName evidence="4">DUF599 domain-containing protein</fullName>
    </recommendedName>
</protein>